<reference evidence="2" key="1">
    <citation type="submission" date="2022-03" db="EMBL/GenBank/DDBJ databases">
        <title>Genomic analyses of argali, domestic sheep and their hybrids provide insights into chromosomal evolution, heterosis and genetic basis of agronomic traits.</title>
        <authorList>
            <person name="Li M."/>
        </authorList>
    </citation>
    <scope>NUCLEOTIDE SEQUENCE</scope>
    <source>
        <strain evidence="2">CAU-MHL-2022a</strain>
        <tissue evidence="2">Skin</tissue>
    </source>
</reference>
<dbReference type="EMBL" id="JAKZEL010000021">
    <property type="protein sequence ID" value="KAI4532624.1"/>
    <property type="molecule type" value="Genomic_DNA"/>
</dbReference>
<organism evidence="2 3">
    <name type="scientific">Ovis ammon polii</name>
    <dbReference type="NCBI Taxonomy" id="230172"/>
    <lineage>
        <taxon>Eukaryota</taxon>
        <taxon>Metazoa</taxon>
        <taxon>Chordata</taxon>
        <taxon>Craniata</taxon>
        <taxon>Vertebrata</taxon>
        <taxon>Euteleostomi</taxon>
        <taxon>Mammalia</taxon>
        <taxon>Eutheria</taxon>
        <taxon>Laurasiatheria</taxon>
        <taxon>Artiodactyla</taxon>
        <taxon>Ruminantia</taxon>
        <taxon>Pecora</taxon>
        <taxon>Bovidae</taxon>
        <taxon>Caprinae</taxon>
        <taxon>Ovis</taxon>
    </lineage>
</organism>
<accession>A0AAD4TUR4</accession>
<protein>
    <submittedName>
        <fullName evidence="2">Uncharacterized protein</fullName>
    </submittedName>
</protein>
<feature type="region of interest" description="Disordered" evidence="1">
    <location>
        <begin position="170"/>
        <end position="193"/>
    </location>
</feature>
<sequence length="205" mass="22418">MSSCGRSRSVDSIPQVHPRERLKILLNDSGIGLRKAAAVILIHTQLVQTWTSTPDRERSEPCLTLRVEYQHGLRTAALERALLCQRKLSLLNSNPTGNRASLNRHGDLAYGGAARSSESSQYGSARKPRDFEIYREIGNSYDASALDVDDTCLDIDSVQCWAPRVPEDGADAGAVETDGYPQPSDQLQGPDLTPPFCPSGHLVVF</sequence>
<evidence type="ECO:0000313" key="2">
    <source>
        <dbReference type="EMBL" id="KAI4532624.1"/>
    </source>
</evidence>
<keyword evidence="3" id="KW-1185">Reference proteome</keyword>
<name>A0AAD4TUR4_OVIAM</name>
<evidence type="ECO:0000313" key="3">
    <source>
        <dbReference type="Proteomes" id="UP001214576"/>
    </source>
</evidence>
<dbReference type="Proteomes" id="UP001214576">
    <property type="component" value="Unassembled WGS sequence"/>
</dbReference>
<proteinExistence type="predicted"/>
<comment type="caution">
    <text evidence="2">The sequence shown here is derived from an EMBL/GenBank/DDBJ whole genome shotgun (WGS) entry which is preliminary data.</text>
</comment>
<dbReference type="AlphaFoldDB" id="A0AAD4TUR4"/>
<gene>
    <name evidence="2" type="ORF">MG293_017032</name>
</gene>
<evidence type="ECO:0000256" key="1">
    <source>
        <dbReference type="SAM" id="MobiDB-lite"/>
    </source>
</evidence>